<evidence type="ECO:0000313" key="6">
    <source>
        <dbReference type="Proteomes" id="UP001589627"/>
    </source>
</evidence>
<keyword evidence="2 5" id="KW-0238">DNA-binding</keyword>
<evidence type="ECO:0000313" key="5">
    <source>
        <dbReference type="EMBL" id="MFB9839950.1"/>
    </source>
</evidence>
<dbReference type="PROSITE" id="PS00356">
    <property type="entry name" value="HTH_LACI_1"/>
    <property type="match status" value="1"/>
</dbReference>
<dbReference type="PROSITE" id="PS50932">
    <property type="entry name" value="HTH_LACI_2"/>
    <property type="match status" value="1"/>
</dbReference>
<name>A0ABV5YXZ8_9ACTN</name>
<reference evidence="5 6" key="1">
    <citation type="submission" date="2024-09" db="EMBL/GenBank/DDBJ databases">
        <authorList>
            <person name="Sun Q."/>
            <person name="Mori K."/>
        </authorList>
    </citation>
    <scope>NUCLEOTIDE SEQUENCE [LARGE SCALE GENOMIC DNA]</scope>
    <source>
        <strain evidence="5 6">TBRC 0563</strain>
    </source>
</reference>
<keyword evidence="6" id="KW-1185">Reference proteome</keyword>
<dbReference type="PRINTS" id="PR00036">
    <property type="entry name" value="HTHLACI"/>
</dbReference>
<keyword evidence="3" id="KW-0804">Transcription</keyword>
<dbReference type="Gene3D" id="3.40.50.2300">
    <property type="match status" value="1"/>
</dbReference>
<dbReference type="InterPro" id="IPR000843">
    <property type="entry name" value="HTH_LacI"/>
</dbReference>
<dbReference type="Pfam" id="PF00356">
    <property type="entry name" value="LacI"/>
    <property type="match status" value="1"/>
</dbReference>
<dbReference type="Proteomes" id="UP001589627">
    <property type="component" value="Unassembled WGS sequence"/>
</dbReference>
<dbReference type="RefSeq" id="WP_378213149.1">
    <property type="nucleotide sequence ID" value="NZ_JBHLZP010000864.1"/>
</dbReference>
<dbReference type="EMBL" id="JBHLZP010000864">
    <property type="protein sequence ID" value="MFB9839950.1"/>
    <property type="molecule type" value="Genomic_DNA"/>
</dbReference>
<feature type="domain" description="HTH lacI-type" evidence="4">
    <location>
        <begin position="14"/>
        <end position="68"/>
    </location>
</feature>
<dbReference type="InterPro" id="IPR010982">
    <property type="entry name" value="Lambda_DNA-bd_dom_sf"/>
</dbReference>
<dbReference type="SUPFAM" id="SSF47413">
    <property type="entry name" value="lambda repressor-like DNA-binding domains"/>
    <property type="match status" value="1"/>
</dbReference>
<proteinExistence type="predicted"/>
<feature type="non-terminal residue" evidence="5">
    <location>
        <position position="167"/>
    </location>
</feature>
<keyword evidence="1" id="KW-0805">Transcription regulation</keyword>
<evidence type="ECO:0000259" key="4">
    <source>
        <dbReference type="PROSITE" id="PS50932"/>
    </source>
</evidence>
<dbReference type="Gene3D" id="1.10.260.40">
    <property type="entry name" value="lambda repressor-like DNA-binding domains"/>
    <property type="match status" value="1"/>
</dbReference>
<dbReference type="GO" id="GO:0003677">
    <property type="term" value="F:DNA binding"/>
    <property type="evidence" value="ECO:0007669"/>
    <property type="project" value="UniProtKB-KW"/>
</dbReference>
<dbReference type="PANTHER" id="PTHR30146">
    <property type="entry name" value="LACI-RELATED TRANSCRIPTIONAL REPRESSOR"/>
    <property type="match status" value="1"/>
</dbReference>
<dbReference type="SMART" id="SM00354">
    <property type="entry name" value="HTH_LACI"/>
    <property type="match status" value="1"/>
</dbReference>
<gene>
    <name evidence="5" type="ORF">ACFFNX_48165</name>
</gene>
<dbReference type="PANTHER" id="PTHR30146:SF109">
    <property type="entry name" value="HTH-TYPE TRANSCRIPTIONAL REGULATOR GALS"/>
    <property type="match status" value="1"/>
</dbReference>
<organism evidence="5 6">
    <name type="scientific">Actinoallomurus acaciae</name>
    <dbReference type="NCBI Taxonomy" id="502577"/>
    <lineage>
        <taxon>Bacteria</taxon>
        <taxon>Bacillati</taxon>
        <taxon>Actinomycetota</taxon>
        <taxon>Actinomycetes</taxon>
        <taxon>Streptosporangiales</taxon>
        <taxon>Thermomonosporaceae</taxon>
        <taxon>Actinoallomurus</taxon>
    </lineage>
</organism>
<dbReference type="InterPro" id="IPR028082">
    <property type="entry name" value="Peripla_BP_I"/>
</dbReference>
<comment type="caution">
    <text evidence="5">The sequence shown here is derived from an EMBL/GenBank/DDBJ whole genome shotgun (WGS) entry which is preliminary data.</text>
</comment>
<protein>
    <submittedName>
        <fullName evidence="5">LacI family DNA-binding transcriptional regulator</fullName>
    </submittedName>
</protein>
<evidence type="ECO:0000256" key="1">
    <source>
        <dbReference type="ARBA" id="ARBA00023015"/>
    </source>
</evidence>
<evidence type="ECO:0000256" key="3">
    <source>
        <dbReference type="ARBA" id="ARBA00023163"/>
    </source>
</evidence>
<evidence type="ECO:0000256" key="2">
    <source>
        <dbReference type="ARBA" id="ARBA00023125"/>
    </source>
</evidence>
<dbReference type="SUPFAM" id="SSF53822">
    <property type="entry name" value="Periplasmic binding protein-like I"/>
    <property type="match status" value="1"/>
</dbReference>
<sequence>MTETTTPAEVAGTPTLADVAALAGVSPATVSRVINDSARVSRHARTRVERAIDRLGYVRRRAAPHGRSIALVICEDDGRVFTDGTFARLLGGVRRALGEERELVVMVVGRTAHRSTMPRYLRGGGADGVLLVSAYDAPCASLRQAGVPVLLCGRPLGSSRLPYVGVD</sequence>
<dbReference type="CDD" id="cd01392">
    <property type="entry name" value="HTH_LacI"/>
    <property type="match status" value="1"/>
</dbReference>
<accession>A0ABV5YXZ8</accession>